<organism evidence="1">
    <name type="scientific">bioreactor metagenome</name>
    <dbReference type="NCBI Taxonomy" id="1076179"/>
    <lineage>
        <taxon>unclassified sequences</taxon>
        <taxon>metagenomes</taxon>
        <taxon>ecological metagenomes</taxon>
    </lineage>
</organism>
<accession>A0A645FFJ6</accession>
<dbReference type="EMBL" id="VSSQ01059605">
    <property type="protein sequence ID" value="MPN13141.1"/>
    <property type="molecule type" value="Genomic_DNA"/>
</dbReference>
<reference evidence="1" key="1">
    <citation type="submission" date="2019-08" db="EMBL/GenBank/DDBJ databases">
        <authorList>
            <person name="Kucharzyk K."/>
            <person name="Murdoch R.W."/>
            <person name="Higgins S."/>
            <person name="Loffler F."/>
        </authorList>
    </citation>
    <scope>NUCLEOTIDE SEQUENCE</scope>
</reference>
<evidence type="ECO:0000313" key="1">
    <source>
        <dbReference type="EMBL" id="MPN13141.1"/>
    </source>
</evidence>
<name>A0A645FFJ6_9ZZZZ</name>
<proteinExistence type="predicted"/>
<sequence>MAFAEITFFIKYTVVWQVLFVVNTQYLSIFHYGCRVVAVTLFTLIDKTKNHHNVFDLAELLKCFLRAFCQARTE</sequence>
<comment type="caution">
    <text evidence="1">The sequence shown here is derived from an EMBL/GenBank/DDBJ whole genome shotgun (WGS) entry which is preliminary data.</text>
</comment>
<gene>
    <name evidence="1" type="ORF">SDC9_160461</name>
</gene>
<dbReference type="AlphaFoldDB" id="A0A645FFJ6"/>
<protein>
    <submittedName>
        <fullName evidence="1">Uncharacterized protein</fullName>
    </submittedName>
</protein>